<feature type="compositionally biased region" description="Basic residues" evidence="1">
    <location>
        <begin position="370"/>
        <end position="382"/>
    </location>
</feature>
<reference evidence="2" key="2">
    <citation type="submission" date="2022-01" db="EMBL/GenBank/DDBJ databases">
        <authorList>
            <person name="Yamashiro T."/>
            <person name="Shiraishi A."/>
            <person name="Satake H."/>
            <person name="Nakayama K."/>
        </authorList>
    </citation>
    <scope>NUCLEOTIDE SEQUENCE</scope>
</reference>
<reference evidence="2" key="1">
    <citation type="journal article" date="2022" name="Int. J. Mol. Sci.">
        <title>Draft Genome of Tanacetum Coccineum: Genomic Comparison of Closely Related Tanacetum-Family Plants.</title>
        <authorList>
            <person name="Yamashiro T."/>
            <person name="Shiraishi A."/>
            <person name="Nakayama K."/>
            <person name="Satake H."/>
        </authorList>
    </citation>
    <scope>NUCLEOTIDE SEQUENCE</scope>
</reference>
<organism evidence="2 3">
    <name type="scientific">Tanacetum coccineum</name>
    <dbReference type="NCBI Taxonomy" id="301880"/>
    <lineage>
        <taxon>Eukaryota</taxon>
        <taxon>Viridiplantae</taxon>
        <taxon>Streptophyta</taxon>
        <taxon>Embryophyta</taxon>
        <taxon>Tracheophyta</taxon>
        <taxon>Spermatophyta</taxon>
        <taxon>Magnoliopsida</taxon>
        <taxon>eudicotyledons</taxon>
        <taxon>Gunneridae</taxon>
        <taxon>Pentapetalae</taxon>
        <taxon>asterids</taxon>
        <taxon>campanulids</taxon>
        <taxon>Asterales</taxon>
        <taxon>Asteraceae</taxon>
        <taxon>Asteroideae</taxon>
        <taxon>Anthemideae</taxon>
        <taxon>Anthemidinae</taxon>
        <taxon>Tanacetum</taxon>
    </lineage>
</organism>
<accession>A0ABQ5DF49</accession>
<protein>
    <submittedName>
        <fullName evidence="2">Uncharacterized protein</fullName>
    </submittedName>
</protein>
<proteinExistence type="predicted"/>
<comment type="caution">
    <text evidence="2">The sequence shown here is derived from an EMBL/GenBank/DDBJ whole genome shotgun (WGS) entry which is preliminary data.</text>
</comment>
<name>A0ABQ5DF49_9ASTR</name>
<feature type="region of interest" description="Disordered" evidence="1">
    <location>
        <begin position="406"/>
        <end position="469"/>
    </location>
</feature>
<sequence>MLMKLLKKYGLLSSDTVDTPMVEKSKLDEDLQGKQVDATLYRGMIGFLMYLTSSRPDLIHAVYLCARTITTKAQQIALDNALVALENQRGIGKCNMRINLGMKPKEPTYQVVLDAHALTTCYPSFLITAEVPVIYMHQFWATVNKHKASYRFKINNKMFFVNVEVFIEILNICPKILGQEFDKPPSEEETLPFIRELGHSGEIKYITDVIVDHLHQPWRTFASIINKCLCGKDLAYQIDNKDSKKQDKMFYPRFTKIIIHHFLEKDKSISMKNRVFMHTAWDDILLDTMRFVSRHEDTQVYGVILPKTMMNQAMLDSVAYKTYYAIASGAEPPKSKKSQKKSDSAISYEESPSKKKLAKAMKDIPSTKKPTTKPKPTKKKAPVKADRGKSLNVLSEVALSQAAQLNEVTKPSKKDFHISHASGSGNGTDFQSGVPDEQQRKISSTDEGSGAKLGVPDIPKYDFESDKES</sequence>
<feature type="region of interest" description="Disordered" evidence="1">
    <location>
        <begin position="330"/>
        <end position="389"/>
    </location>
</feature>
<dbReference type="Proteomes" id="UP001151760">
    <property type="component" value="Unassembled WGS sequence"/>
</dbReference>
<gene>
    <name evidence="2" type="ORF">Tco_0937357</name>
</gene>
<feature type="compositionally biased region" description="Polar residues" evidence="1">
    <location>
        <begin position="421"/>
        <end position="431"/>
    </location>
</feature>
<evidence type="ECO:0000256" key="1">
    <source>
        <dbReference type="SAM" id="MobiDB-lite"/>
    </source>
</evidence>
<dbReference type="EMBL" id="BQNB010015227">
    <property type="protein sequence ID" value="GJT37492.1"/>
    <property type="molecule type" value="Genomic_DNA"/>
</dbReference>
<feature type="compositionally biased region" description="Basic and acidic residues" evidence="1">
    <location>
        <begin position="459"/>
        <end position="469"/>
    </location>
</feature>
<evidence type="ECO:0000313" key="2">
    <source>
        <dbReference type="EMBL" id="GJT37492.1"/>
    </source>
</evidence>
<keyword evidence="3" id="KW-1185">Reference proteome</keyword>
<evidence type="ECO:0000313" key="3">
    <source>
        <dbReference type="Proteomes" id="UP001151760"/>
    </source>
</evidence>